<feature type="compositionally biased region" description="Basic and acidic residues" evidence="1">
    <location>
        <begin position="119"/>
        <end position="134"/>
    </location>
</feature>
<evidence type="ECO:0000256" key="2">
    <source>
        <dbReference type="SAM" id="Phobius"/>
    </source>
</evidence>
<keyword evidence="2" id="KW-1133">Transmembrane helix</keyword>
<name>A0A4R1Q0C0_9FIRM</name>
<gene>
    <name evidence="3" type="ORF">EV210_103256</name>
</gene>
<keyword evidence="2" id="KW-0812">Transmembrane</keyword>
<protein>
    <submittedName>
        <fullName evidence="3">Uncharacterized protein</fullName>
    </submittedName>
</protein>
<evidence type="ECO:0000313" key="3">
    <source>
        <dbReference type="EMBL" id="TCL38773.1"/>
    </source>
</evidence>
<dbReference type="EMBL" id="SLUI01000003">
    <property type="protein sequence ID" value="TCL38773.1"/>
    <property type="molecule type" value="Genomic_DNA"/>
</dbReference>
<dbReference type="OrthoDB" id="7065189at2"/>
<evidence type="ECO:0000313" key="4">
    <source>
        <dbReference type="Proteomes" id="UP000295063"/>
    </source>
</evidence>
<comment type="caution">
    <text evidence="3">The sequence shown here is derived from an EMBL/GenBank/DDBJ whole genome shotgun (WGS) entry which is preliminary data.</text>
</comment>
<keyword evidence="4" id="KW-1185">Reference proteome</keyword>
<reference evidence="3 4" key="1">
    <citation type="submission" date="2019-03" db="EMBL/GenBank/DDBJ databases">
        <title>Genomic Encyclopedia of Type Strains, Phase IV (KMG-IV): sequencing the most valuable type-strain genomes for metagenomic binning, comparative biology and taxonomic classification.</title>
        <authorList>
            <person name="Goeker M."/>
        </authorList>
    </citation>
    <scope>NUCLEOTIDE SEQUENCE [LARGE SCALE GENOMIC DNA]</scope>
    <source>
        <strain evidence="3 4">DSM 15969</strain>
    </source>
</reference>
<feature type="region of interest" description="Disordered" evidence="1">
    <location>
        <begin position="109"/>
        <end position="134"/>
    </location>
</feature>
<feature type="transmembrane region" description="Helical" evidence="2">
    <location>
        <begin position="12"/>
        <end position="32"/>
    </location>
</feature>
<accession>A0A4R1Q0C0</accession>
<keyword evidence="2" id="KW-0472">Membrane</keyword>
<dbReference type="Proteomes" id="UP000295063">
    <property type="component" value="Unassembled WGS sequence"/>
</dbReference>
<dbReference type="RefSeq" id="WP_132077048.1">
    <property type="nucleotide sequence ID" value="NZ_SLUI01000003.1"/>
</dbReference>
<dbReference type="AlphaFoldDB" id="A0A4R1Q0C0"/>
<feature type="compositionally biased region" description="Basic residues" evidence="1">
    <location>
        <begin position="109"/>
        <end position="118"/>
    </location>
</feature>
<proteinExistence type="predicted"/>
<sequence>MIGESWKEVDFWVKVATIVNACAVLGVILLRFQIKAEHERGRREKAVDLLLAWNNSVKKETSSARKAVESFSFEQCQSLFNQEVFKVNKKQHKFILEIMNKEEKRAYKKLKEQKKQRKQEKQEKQEKRKEKNKDEFNDKENITLSEGEISKLRWLVLTYLNMLESILVAWQYSAANRKIIEAEFSFLFNDANGCNALSNFRKICGGPLGYPAIESFAAHIQLEKQKKLVNEGNVA</sequence>
<organism evidence="3 4">
    <name type="scientific">Anaerospora hongkongensis</name>
    <dbReference type="NCBI Taxonomy" id="244830"/>
    <lineage>
        <taxon>Bacteria</taxon>
        <taxon>Bacillati</taxon>
        <taxon>Bacillota</taxon>
        <taxon>Negativicutes</taxon>
        <taxon>Selenomonadales</taxon>
        <taxon>Sporomusaceae</taxon>
        <taxon>Anaerospora</taxon>
    </lineage>
</organism>
<evidence type="ECO:0000256" key="1">
    <source>
        <dbReference type="SAM" id="MobiDB-lite"/>
    </source>
</evidence>